<comment type="caution">
    <text evidence="2">The sequence shown here is derived from an EMBL/GenBank/DDBJ whole genome shotgun (WGS) entry which is preliminary data.</text>
</comment>
<gene>
    <name evidence="2" type="ORF">MGAL_10B059268</name>
</gene>
<dbReference type="AlphaFoldDB" id="A0A8B6DV01"/>
<name>A0A8B6DV01_MYTGA</name>
<organism evidence="2 3">
    <name type="scientific">Mytilus galloprovincialis</name>
    <name type="common">Mediterranean mussel</name>
    <dbReference type="NCBI Taxonomy" id="29158"/>
    <lineage>
        <taxon>Eukaryota</taxon>
        <taxon>Metazoa</taxon>
        <taxon>Spiralia</taxon>
        <taxon>Lophotrochozoa</taxon>
        <taxon>Mollusca</taxon>
        <taxon>Bivalvia</taxon>
        <taxon>Autobranchia</taxon>
        <taxon>Pteriomorphia</taxon>
        <taxon>Mytilida</taxon>
        <taxon>Mytiloidea</taxon>
        <taxon>Mytilidae</taxon>
        <taxon>Mytilinae</taxon>
        <taxon>Mytilus</taxon>
    </lineage>
</organism>
<keyword evidence="3" id="KW-1185">Reference proteome</keyword>
<evidence type="ECO:0000256" key="1">
    <source>
        <dbReference type="SAM" id="MobiDB-lite"/>
    </source>
</evidence>
<evidence type="ECO:0000313" key="2">
    <source>
        <dbReference type="EMBL" id="VDI24066.1"/>
    </source>
</evidence>
<dbReference type="Proteomes" id="UP000596742">
    <property type="component" value="Unassembled WGS sequence"/>
</dbReference>
<feature type="compositionally biased region" description="Basic and acidic residues" evidence="1">
    <location>
        <begin position="396"/>
        <end position="407"/>
    </location>
</feature>
<proteinExistence type="predicted"/>
<feature type="region of interest" description="Disordered" evidence="1">
    <location>
        <begin position="388"/>
        <end position="407"/>
    </location>
</feature>
<evidence type="ECO:0000313" key="3">
    <source>
        <dbReference type="Proteomes" id="UP000596742"/>
    </source>
</evidence>
<sequence length="532" mass="60782">MNDTLASLPRDTFVSNLVDKCRGRNIDIDTIRYELLNIAKRHKCFPYRNASLKKRPGQRKPSSEPIEGKLGNDCYLLHLASRSEFNDDLKLVLNVKSQNVYSRKQSVVEDESHSDFFITSLGLKDTVIRLEREERFKNFQNQITALRNTFENSDHQLSKFKIKFTQQNSQCDSHNEVISKLEKASSDLDKKLSSSAKDWDQLKHESGKLKKDTAILSKNYKGLQNDVKIESSRINQISDTRFLGVQSIKAKTDLLNDKVKEINDTLASTQEKSASFSQSITDIRKRLSKAEKEVNCLDKTSKSYANILTTKIDHIDNISTVDSSYCSSELALPDVHRTINLTNNTDSEGIHSTCSVNQKSRHNKINVNVSNDSNDGIIEMPSNITKQSLKHNRSSSHAESKLLQDESDRSIPVHFPRSTCRPTQSSIFSGFVKNSIRKVKRFYIGGINKSSTETGMRTYLSQNGIRVTHLRYFDKQMRRTASAQVNIDAQDECKIRDPSFWPPGVFMKDWLPWSVFRSEKDITQDPHTKSWI</sequence>
<dbReference type="Gene3D" id="1.10.287.1490">
    <property type="match status" value="1"/>
</dbReference>
<accession>A0A8B6DV01</accession>
<reference evidence="2" key="1">
    <citation type="submission" date="2018-11" db="EMBL/GenBank/DDBJ databases">
        <authorList>
            <person name="Alioto T."/>
            <person name="Alioto T."/>
        </authorList>
    </citation>
    <scope>NUCLEOTIDE SEQUENCE</scope>
</reference>
<dbReference type="EMBL" id="UYJE01004002">
    <property type="protein sequence ID" value="VDI24066.1"/>
    <property type="molecule type" value="Genomic_DNA"/>
</dbReference>
<dbReference type="OrthoDB" id="6174203at2759"/>
<protein>
    <submittedName>
        <fullName evidence="2">Uncharacterized protein</fullName>
    </submittedName>
</protein>